<dbReference type="GO" id="GO:0006559">
    <property type="term" value="P:L-phenylalanine catabolic process"/>
    <property type="evidence" value="ECO:0007669"/>
    <property type="project" value="InterPro"/>
</dbReference>
<gene>
    <name evidence="10" type="primary">PAL</name>
</gene>
<evidence type="ECO:0000256" key="6">
    <source>
        <dbReference type="ARBA" id="ARBA00023239"/>
    </source>
</evidence>
<dbReference type="InterPro" id="IPR008948">
    <property type="entry name" value="L-Aspartase-like"/>
</dbReference>
<comment type="catalytic activity">
    <reaction evidence="8">
        <text>L-phenylalanine = (E)-cinnamate + NH4(+)</text>
        <dbReference type="Rhea" id="RHEA:21384"/>
        <dbReference type="ChEBI" id="CHEBI:15669"/>
        <dbReference type="ChEBI" id="CHEBI:28938"/>
        <dbReference type="ChEBI" id="CHEBI:58095"/>
        <dbReference type="EC" id="4.3.1.24"/>
    </reaction>
</comment>
<dbReference type="FunFam" id="1.10.275.10:FF:000009">
    <property type="entry name" value="Phenylalanine ammonia-lyase"/>
    <property type="match status" value="1"/>
</dbReference>
<dbReference type="InterPro" id="IPR023144">
    <property type="entry name" value="Phe_NH3-lyase_shielding_dom_sf"/>
</dbReference>
<dbReference type="NCBIfam" id="TIGR01226">
    <property type="entry name" value="phe_am_lyase"/>
    <property type="match status" value="1"/>
</dbReference>
<evidence type="ECO:0000256" key="7">
    <source>
        <dbReference type="RuleBase" id="RU003954"/>
    </source>
</evidence>
<dbReference type="AlphaFoldDB" id="Q5EP63"/>
<evidence type="ECO:0000256" key="5">
    <source>
        <dbReference type="ARBA" id="ARBA00023051"/>
    </source>
</evidence>
<evidence type="ECO:0000256" key="9">
    <source>
        <dbReference type="SAM" id="MobiDB-lite"/>
    </source>
</evidence>
<comment type="similarity">
    <text evidence="3 7">Belongs to the PAL/histidase family.</text>
</comment>
<dbReference type="GO" id="GO:0045548">
    <property type="term" value="F:phenylalanine ammonia-lyase activity"/>
    <property type="evidence" value="ECO:0007669"/>
    <property type="project" value="UniProtKB-EC"/>
</dbReference>
<evidence type="ECO:0000256" key="1">
    <source>
        <dbReference type="ARBA" id="ARBA00004496"/>
    </source>
</evidence>
<keyword evidence="4" id="KW-0963">Cytoplasm</keyword>
<dbReference type="SMR" id="Q5EP63"/>
<sequence length="778" mass="84857">MAAEFQNQKKLAELHRPPTLPLPVQGKNPLFVDSKEPVAKPPHWQKAAEALQSSHYEEIRRMIRQFLETEKVVLQGSSLTVGQVTAVTQRSEVAVELDEATAKARVDESSNWVLNNILKGTDTYGVTTGFGATSHRRTTQAHDLQRELIRFLNAGVITAGKGANCTLPLPYAKAAMLVRTNTLMQGYSGIRWAILNGFEKLMNGNIIPKMPLRGTITASGDLVPLSYIAGLITARPNSRAITPSGEEIPAAEALKLVGIEEPFVLQPKEGLAIVNGTSVGAAVAANVCFDANVLVLLAEVISALFCEVMQGKPEFTDPLTHQLKHHPGQIEAAAVMEYLLEGSSYMQAAAKLHETDPLSKPKQDRYALRTSPQWLGPQAEVIRAATHCIEREINSVNDNPLIDVSRDMALHGGNFQGTPIGVSMDNMRIALAAIGKLMFAQFSELVCDHYNSGLPSNLSGGPNPSLDYGFKGAEIAMAAYCSELQYLANPVTTHVQSAEQHNQDVNSLGLISARKTAEAIEILKLMSASYLVALCQAIDLRHLEENMQAIVKHVVKKVIKKSLYNVEGESLLPWAGAEKELLSIIDHQPVFSYIDNASNPDYALMLQLRQILVEQTFKVPADSEDESGANSQMPVLFNAIPVFEQALKEALDKEIPKARESYDSGDFAVPNRINNCRTYPLYKFVRSELGTNLLRGTAPRSPGEDIEKVFNGIMEGKLAIPLLRCLEGWRGSAGPFTPRPVPASPAAFNPAYWAWFDNIRSPAAMAGKGSWSSSAFGM</sequence>
<dbReference type="InterPro" id="IPR022313">
    <property type="entry name" value="Phe/His_NH3-lyase_AS"/>
</dbReference>
<dbReference type="PANTHER" id="PTHR10362">
    <property type="entry name" value="HISTIDINE AMMONIA-LYASE"/>
    <property type="match status" value="1"/>
</dbReference>
<dbReference type="GO" id="GO:0009800">
    <property type="term" value="P:cinnamic acid biosynthetic process"/>
    <property type="evidence" value="ECO:0007669"/>
    <property type="project" value="UniProtKB-UniPathway"/>
</dbReference>
<evidence type="ECO:0000313" key="10">
    <source>
        <dbReference type="EMBL" id="AAW80639.1"/>
    </source>
</evidence>
<comment type="subcellular location">
    <subcellularLocation>
        <location evidence="1 8">Cytoplasm</location>
    </subcellularLocation>
</comment>
<dbReference type="Gene3D" id="1.10.274.20">
    <property type="entry name" value="Phenylalanine ammonia-lyase 1, domain 3"/>
    <property type="match status" value="1"/>
</dbReference>
<dbReference type="EMBL" id="AY803283">
    <property type="protein sequence ID" value="AAW80639.1"/>
    <property type="molecule type" value="mRNA"/>
</dbReference>
<dbReference type="Gene3D" id="1.10.275.10">
    <property type="entry name" value="Fumarase/aspartase (N-terminal domain)"/>
    <property type="match status" value="1"/>
</dbReference>
<keyword evidence="6 7" id="KW-0456">Lyase</keyword>
<keyword evidence="5 8" id="KW-0587">Phenylpropanoid metabolism</keyword>
<dbReference type="InterPro" id="IPR001106">
    <property type="entry name" value="Aromatic_Lyase"/>
</dbReference>
<accession>Q5EP63</accession>
<dbReference type="Gene3D" id="1.20.200.10">
    <property type="entry name" value="Fumarase/aspartase (Central domain)"/>
    <property type="match status" value="1"/>
</dbReference>
<name>Q5EP63_EQUAR</name>
<feature type="region of interest" description="Disordered" evidence="9">
    <location>
        <begin position="1"/>
        <end position="27"/>
    </location>
</feature>
<dbReference type="GO" id="GO:0005737">
    <property type="term" value="C:cytoplasm"/>
    <property type="evidence" value="ECO:0007669"/>
    <property type="project" value="UniProtKB-SubCell"/>
</dbReference>
<dbReference type="InterPro" id="IPR005922">
    <property type="entry name" value="Phe_NH3-lyase"/>
</dbReference>
<dbReference type="CDD" id="cd00332">
    <property type="entry name" value="PAL-HAL"/>
    <property type="match status" value="1"/>
</dbReference>
<dbReference type="Pfam" id="PF00221">
    <property type="entry name" value="Lyase_aromatic"/>
    <property type="match status" value="1"/>
</dbReference>
<proteinExistence type="evidence at transcript level"/>
<evidence type="ECO:0000256" key="8">
    <source>
        <dbReference type="RuleBase" id="RU003955"/>
    </source>
</evidence>
<dbReference type="UniPathway" id="UPA00713">
    <property type="reaction ID" value="UER00725"/>
</dbReference>
<evidence type="ECO:0000256" key="3">
    <source>
        <dbReference type="ARBA" id="ARBA00007238"/>
    </source>
</evidence>
<comment type="pathway">
    <text evidence="2 8">Phenylpropanoid metabolism; trans-cinnamate biosynthesis; trans-cinnamate from L-phenylalanine: step 1/1.</text>
</comment>
<evidence type="ECO:0000256" key="4">
    <source>
        <dbReference type="ARBA" id="ARBA00022490"/>
    </source>
</evidence>
<protein>
    <recommendedName>
        <fullName evidence="8">Phenylalanine ammonia-lyase</fullName>
        <ecNumber evidence="8">4.3.1.24</ecNumber>
    </recommendedName>
</protein>
<organism evidence="10">
    <name type="scientific">Equisetum arvense</name>
    <name type="common">Field horsetail</name>
    <name type="synonym">Common horsetail</name>
    <dbReference type="NCBI Taxonomy" id="3258"/>
    <lineage>
        <taxon>Eukaryota</taxon>
        <taxon>Viridiplantae</taxon>
        <taxon>Streptophyta</taxon>
        <taxon>Embryophyta</taxon>
        <taxon>Tracheophyta</taxon>
        <taxon>Polypodiopsida</taxon>
        <taxon>Equisetidae</taxon>
        <taxon>Equisetales</taxon>
        <taxon>Equisetaceae</taxon>
        <taxon>Equisetum</taxon>
    </lineage>
</organism>
<dbReference type="InterPro" id="IPR024083">
    <property type="entry name" value="Fumarase/histidase_N"/>
</dbReference>
<evidence type="ECO:0000256" key="2">
    <source>
        <dbReference type="ARBA" id="ARBA00005138"/>
    </source>
</evidence>
<reference evidence="10" key="1">
    <citation type="submission" date="2004-10" db="EMBL/GenBank/DDBJ databases">
        <title>Evolution of Phenylalanine Ammonia Lyase Genes in Primitive Tracheophytes.</title>
        <authorList>
            <person name="Zhou J.-M."/>
            <person name="Davin L.B."/>
            <person name="Lewis N.G."/>
        </authorList>
    </citation>
    <scope>NUCLEOTIDE SEQUENCE</scope>
</reference>
<dbReference type="PROSITE" id="PS00488">
    <property type="entry name" value="PAL_HISTIDASE"/>
    <property type="match status" value="1"/>
</dbReference>
<dbReference type="SUPFAM" id="SSF48557">
    <property type="entry name" value="L-aspartase-like"/>
    <property type="match status" value="1"/>
</dbReference>
<dbReference type="EC" id="4.3.1.24" evidence="8"/>